<dbReference type="InterPro" id="IPR000276">
    <property type="entry name" value="GPCR_Rhodpsn"/>
</dbReference>
<dbReference type="PANTHER" id="PTHR46641:SF2">
    <property type="entry name" value="FMRFAMIDE RECEPTOR"/>
    <property type="match status" value="1"/>
</dbReference>
<sequence>MHNQLINRFLLTLAINDLMMLLATFFIFSLPVITERMENISLINMSSSLLVFFYPIAHTSHTCAVYTTILVSGYRYLGICHPFLVYRNNNNPRSIHIAIASAVVFSVVFNLPRCFEFQCVPCRSEIFHHMGIVVRPTMLMFSQAVMITYHIILNMIVKFLIPFIMLTTFNWKIIRTLHLSSLLRRRLRVINHQIKASGLVCINDLTDAGNLYIIVHKSKIVKKTDKRNKAVAIALVLLVIQFLVYNSIAFTNNILEQISTINSNSFHYQFLTELSTISVSLNSATTAIYYLILSSKYQIICKKLQICDINDFSDCSKITVFMLGKFLQNVEIFAKIRRGC</sequence>
<dbReference type="CDD" id="cd14978">
    <property type="entry name" value="7tmA_FMRFamide_R-like"/>
    <property type="match status" value="1"/>
</dbReference>
<evidence type="ECO:0000313" key="8">
    <source>
        <dbReference type="WBParaSite" id="mrna-Wban_05741"/>
    </source>
</evidence>
<organism evidence="7 8">
    <name type="scientific">Wuchereria bancrofti</name>
    <dbReference type="NCBI Taxonomy" id="6293"/>
    <lineage>
        <taxon>Eukaryota</taxon>
        <taxon>Metazoa</taxon>
        <taxon>Ecdysozoa</taxon>
        <taxon>Nematoda</taxon>
        <taxon>Chromadorea</taxon>
        <taxon>Rhabditida</taxon>
        <taxon>Spirurina</taxon>
        <taxon>Spiruromorpha</taxon>
        <taxon>Filarioidea</taxon>
        <taxon>Onchocercidae</taxon>
        <taxon>Wuchereria</taxon>
    </lineage>
</organism>
<evidence type="ECO:0000256" key="2">
    <source>
        <dbReference type="ARBA" id="ARBA00022692"/>
    </source>
</evidence>
<dbReference type="InterPro" id="IPR052954">
    <property type="entry name" value="GPCR-Ligand_Int"/>
</dbReference>
<reference evidence="7" key="2">
    <citation type="journal article" date="2016" name="Mol. Ecol.">
        <title>Population genomics of the filarial nematode parasite Wuchereria bancrofti from mosquitoes.</title>
        <authorList>
            <person name="Small S.T."/>
            <person name="Reimer L.J."/>
            <person name="Tisch D.J."/>
            <person name="King C.L."/>
            <person name="Christensen B.M."/>
            <person name="Siba P.M."/>
            <person name="Kazura J.W."/>
            <person name="Serre D."/>
            <person name="Zimmerman P.A."/>
        </authorList>
    </citation>
    <scope>NUCLEOTIDE SEQUENCE</scope>
    <source>
        <strain evidence="7">pt0022</strain>
    </source>
</reference>
<feature type="transmembrane region" description="Helical" evidence="5">
    <location>
        <begin position="270"/>
        <end position="293"/>
    </location>
</feature>
<keyword evidence="3 5" id="KW-1133">Transmembrane helix</keyword>
<evidence type="ECO:0000313" key="7">
    <source>
        <dbReference type="Proteomes" id="UP000093561"/>
    </source>
</evidence>
<dbReference type="InterPro" id="IPR017452">
    <property type="entry name" value="GPCR_Rhodpsn_7TM"/>
</dbReference>
<feature type="transmembrane region" description="Helical" evidence="5">
    <location>
        <begin position="49"/>
        <end position="74"/>
    </location>
</feature>
<feature type="domain" description="G-protein coupled receptors family 1 profile" evidence="6">
    <location>
        <begin position="1"/>
        <end position="290"/>
    </location>
</feature>
<evidence type="ECO:0000256" key="3">
    <source>
        <dbReference type="ARBA" id="ARBA00022989"/>
    </source>
</evidence>
<dbReference type="Proteomes" id="UP000093561">
    <property type="component" value="Unassembled WGS sequence"/>
</dbReference>
<evidence type="ECO:0000256" key="1">
    <source>
        <dbReference type="ARBA" id="ARBA00004370"/>
    </source>
</evidence>
<dbReference type="GO" id="GO:0016020">
    <property type="term" value="C:membrane"/>
    <property type="evidence" value="ECO:0007669"/>
    <property type="project" value="UniProtKB-SubCell"/>
</dbReference>
<proteinExistence type="predicted"/>
<dbReference type="SUPFAM" id="SSF81321">
    <property type="entry name" value="Family A G protein-coupled receptor-like"/>
    <property type="match status" value="1"/>
</dbReference>
<evidence type="ECO:0000259" key="6">
    <source>
        <dbReference type="PROSITE" id="PS50262"/>
    </source>
</evidence>
<reference evidence="7" key="1">
    <citation type="submission" date="2015-03" db="EMBL/GenBank/DDBJ databases">
        <title>Wuchereria bancrofti Genome Sequencing Papua New Guinea Strain.</title>
        <authorList>
            <person name="Small S.T."/>
            <person name="Serre D."/>
            <person name="Zimmerman P.A."/>
        </authorList>
    </citation>
    <scope>NUCLEOTIDE SEQUENCE [LARGE SCALE GENOMIC DNA]</scope>
    <source>
        <strain evidence="7">pt0022</strain>
    </source>
</reference>
<dbReference type="PROSITE" id="PS50262">
    <property type="entry name" value="G_PROTEIN_RECEP_F1_2"/>
    <property type="match status" value="1"/>
</dbReference>
<keyword evidence="2 5" id="KW-0812">Transmembrane</keyword>
<dbReference type="AlphaFoldDB" id="A0AAF5PTY2"/>
<reference evidence="8" key="3">
    <citation type="submission" date="2024-02" db="UniProtKB">
        <authorList>
            <consortium name="WormBaseParasite"/>
        </authorList>
    </citation>
    <scope>IDENTIFICATION</scope>
    <source>
        <strain evidence="8">pt0022</strain>
    </source>
</reference>
<dbReference type="GO" id="GO:0004930">
    <property type="term" value="F:G protein-coupled receptor activity"/>
    <property type="evidence" value="ECO:0007669"/>
    <property type="project" value="InterPro"/>
</dbReference>
<keyword evidence="4 5" id="KW-0472">Membrane</keyword>
<evidence type="ECO:0000256" key="5">
    <source>
        <dbReference type="SAM" id="Phobius"/>
    </source>
</evidence>
<feature type="transmembrane region" description="Helical" evidence="5">
    <location>
        <begin position="230"/>
        <end position="250"/>
    </location>
</feature>
<dbReference type="PANTHER" id="PTHR46641">
    <property type="entry name" value="FMRFAMIDE RECEPTOR-RELATED"/>
    <property type="match status" value="1"/>
</dbReference>
<protein>
    <recommendedName>
        <fullName evidence="6">G-protein coupled receptors family 1 profile domain-containing protein</fullName>
    </recommendedName>
</protein>
<dbReference type="Gene3D" id="1.20.1070.10">
    <property type="entry name" value="Rhodopsin 7-helix transmembrane proteins"/>
    <property type="match status" value="1"/>
</dbReference>
<dbReference type="WBParaSite" id="mrna-Wban_05741">
    <property type="protein sequence ID" value="mrna-Wban_05741"/>
    <property type="gene ID" value="Wban_05741"/>
</dbReference>
<feature type="transmembrane region" description="Helical" evidence="5">
    <location>
        <begin position="6"/>
        <end position="28"/>
    </location>
</feature>
<comment type="subcellular location">
    <subcellularLocation>
        <location evidence="1">Membrane</location>
    </subcellularLocation>
</comment>
<accession>A0AAF5PTY2</accession>
<dbReference type="Pfam" id="PF00001">
    <property type="entry name" value="7tm_1"/>
    <property type="match status" value="1"/>
</dbReference>
<name>A0AAF5PTY2_WUCBA</name>
<evidence type="ECO:0000256" key="4">
    <source>
        <dbReference type="ARBA" id="ARBA00023136"/>
    </source>
</evidence>
<feature type="transmembrane region" description="Helical" evidence="5">
    <location>
        <begin position="94"/>
        <end position="111"/>
    </location>
</feature>
<dbReference type="PRINTS" id="PR00237">
    <property type="entry name" value="GPCRRHODOPSN"/>
</dbReference>